<dbReference type="PANTHER" id="PTHR11059:SF0">
    <property type="entry name" value="DNA REPAIR PROTEIN RECN"/>
    <property type="match status" value="1"/>
</dbReference>
<protein>
    <recommendedName>
        <fullName evidence="2 8">DNA repair protein RecN</fullName>
    </recommendedName>
    <alternativeName>
        <fullName evidence="7 8">Recombination protein N</fullName>
    </alternativeName>
</protein>
<keyword evidence="9" id="KW-0175">Coiled coil</keyword>
<keyword evidence="5" id="KW-0067">ATP-binding</keyword>
<dbReference type="Pfam" id="PF13476">
    <property type="entry name" value="AAA_23"/>
    <property type="match status" value="1"/>
</dbReference>
<evidence type="ECO:0000256" key="7">
    <source>
        <dbReference type="ARBA" id="ARBA00033408"/>
    </source>
</evidence>
<comment type="similarity">
    <text evidence="1 8">Belongs to the RecN family.</text>
</comment>
<accession>A0A6N2TY39</accession>
<gene>
    <name evidence="11" type="primary">recN</name>
    <name evidence="11" type="ORF">AVLFYP127_00870</name>
</gene>
<keyword evidence="3" id="KW-0547">Nucleotide-binding</keyword>
<reference evidence="11" key="1">
    <citation type="submission" date="2019-11" db="EMBL/GenBank/DDBJ databases">
        <authorList>
            <person name="Feng L."/>
        </authorList>
    </citation>
    <scope>NUCLEOTIDE SEQUENCE</scope>
    <source>
        <strain evidence="11">AvaginalisLFYP127</strain>
    </source>
</reference>
<evidence type="ECO:0000259" key="10">
    <source>
        <dbReference type="Pfam" id="PF13476"/>
    </source>
</evidence>
<dbReference type="GO" id="GO:0043590">
    <property type="term" value="C:bacterial nucleoid"/>
    <property type="evidence" value="ECO:0007669"/>
    <property type="project" value="TreeGrafter"/>
</dbReference>
<keyword evidence="6 8" id="KW-0234">DNA repair</keyword>
<dbReference type="GO" id="GO:0006310">
    <property type="term" value="P:DNA recombination"/>
    <property type="evidence" value="ECO:0007669"/>
    <property type="project" value="InterPro"/>
</dbReference>
<dbReference type="EMBL" id="CACRSW010000028">
    <property type="protein sequence ID" value="VYT10745.1"/>
    <property type="molecule type" value="Genomic_DNA"/>
</dbReference>
<dbReference type="InterPro" id="IPR004604">
    <property type="entry name" value="DNA_recomb/repair_RecN"/>
</dbReference>
<evidence type="ECO:0000256" key="9">
    <source>
        <dbReference type="SAM" id="Coils"/>
    </source>
</evidence>
<organism evidence="11">
    <name type="scientific">Anaerococcus vaginalis</name>
    <dbReference type="NCBI Taxonomy" id="33037"/>
    <lineage>
        <taxon>Bacteria</taxon>
        <taxon>Bacillati</taxon>
        <taxon>Bacillota</taxon>
        <taxon>Tissierellia</taxon>
        <taxon>Tissierellales</taxon>
        <taxon>Peptoniphilaceae</taxon>
        <taxon>Anaerococcus</taxon>
    </lineage>
</organism>
<evidence type="ECO:0000256" key="5">
    <source>
        <dbReference type="ARBA" id="ARBA00022840"/>
    </source>
</evidence>
<feature type="coiled-coil region" evidence="9">
    <location>
        <begin position="339"/>
        <end position="373"/>
    </location>
</feature>
<dbReference type="RefSeq" id="WP_156329303.1">
    <property type="nucleotide sequence ID" value="NZ_CACRSW010000028.1"/>
</dbReference>
<dbReference type="NCBIfam" id="TIGR00634">
    <property type="entry name" value="recN"/>
    <property type="match status" value="1"/>
</dbReference>
<dbReference type="PANTHER" id="PTHR11059">
    <property type="entry name" value="DNA REPAIR PROTEIN RECN"/>
    <property type="match status" value="1"/>
</dbReference>
<dbReference type="GO" id="GO:0009432">
    <property type="term" value="P:SOS response"/>
    <property type="evidence" value="ECO:0007669"/>
    <property type="project" value="TreeGrafter"/>
</dbReference>
<evidence type="ECO:0000256" key="1">
    <source>
        <dbReference type="ARBA" id="ARBA00009441"/>
    </source>
</evidence>
<dbReference type="SUPFAM" id="SSF52540">
    <property type="entry name" value="P-loop containing nucleoside triphosphate hydrolases"/>
    <property type="match status" value="2"/>
</dbReference>
<name>A0A6N2TY39_9FIRM</name>
<evidence type="ECO:0000256" key="2">
    <source>
        <dbReference type="ARBA" id="ARBA00021315"/>
    </source>
</evidence>
<dbReference type="CDD" id="cd03241">
    <property type="entry name" value="ABC_RecN"/>
    <property type="match status" value="1"/>
</dbReference>
<dbReference type="GO" id="GO:0005524">
    <property type="term" value="F:ATP binding"/>
    <property type="evidence" value="ECO:0007669"/>
    <property type="project" value="UniProtKB-KW"/>
</dbReference>
<comment type="function">
    <text evidence="8">May be involved in recombinational repair of damaged DNA.</text>
</comment>
<feature type="domain" description="Rad50/SbcC-type AAA" evidence="10">
    <location>
        <begin position="5"/>
        <end position="223"/>
    </location>
</feature>
<keyword evidence="4 8" id="KW-0227">DNA damage</keyword>
<dbReference type="AlphaFoldDB" id="A0A6N2TY39"/>
<dbReference type="InterPro" id="IPR027417">
    <property type="entry name" value="P-loop_NTPase"/>
</dbReference>
<evidence type="ECO:0000256" key="3">
    <source>
        <dbReference type="ARBA" id="ARBA00022741"/>
    </source>
</evidence>
<dbReference type="GO" id="GO:0016887">
    <property type="term" value="F:ATP hydrolysis activity"/>
    <property type="evidence" value="ECO:0007669"/>
    <property type="project" value="InterPro"/>
</dbReference>
<dbReference type="GO" id="GO:0006302">
    <property type="term" value="P:double-strand break repair"/>
    <property type="evidence" value="ECO:0007669"/>
    <property type="project" value="InterPro"/>
</dbReference>
<proteinExistence type="inferred from homology"/>
<dbReference type="PIRSF" id="PIRSF003128">
    <property type="entry name" value="RecN"/>
    <property type="match status" value="1"/>
</dbReference>
<evidence type="ECO:0000256" key="8">
    <source>
        <dbReference type="PIRNR" id="PIRNR003128"/>
    </source>
</evidence>
<sequence>MLAELFINNLVIIKRDHLFFDSGFNVLSGETGSGKSLILEAINIVLGKRTNKDIIGKFDDKTIIEAVFNLDEDTIKKLEDKDITFDDNKLIITRTINQQSSSIRINGRVANLSLIKEISSLLIDIYKQGDSNIFMDKGNYLDIIDAYKKDKETIKLKNEINKLFNEKNNLLKKFDEFNLSQEEVSREKELINYQLDDIEQIDLLNIDEEKIDQEYKKLNSITELRESIESSEELISSFDYDKASISSLLANLSSNLSDFSEIDKSIEEVNDKIYTVIDLVNEIYSELDNYKDKLDQNPERLYELEMINQKLFDLKRKYGNEIEDIIEYYDKISLRLKELEKISDLKKNIDKDIKNINKNLEAKSLELSKIRKEKSKNLEKEIKSEIQSLNIINGDFKVLFKNKNKIDSNGIDDIDFLIKTNKGEDLKSLSKTASGGEVSRIVLSFKKIFADYDKIDTMIFDEIDQGISGRTAQIVGEKILDLSKERQILAISHLPQIASLSTNHIFIEKFDQKDLTISKSTNIKGNDRVKEIARLLAGVDITDKTMESAKEMIEMAEELRKGN</sequence>
<dbReference type="InterPro" id="IPR038729">
    <property type="entry name" value="Rad50/SbcC_AAA"/>
</dbReference>
<evidence type="ECO:0000313" key="11">
    <source>
        <dbReference type="EMBL" id="VYT10745.1"/>
    </source>
</evidence>
<evidence type="ECO:0000256" key="6">
    <source>
        <dbReference type="ARBA" id="ARBA00023204"/>
    </source>
</evidence>
<evidence type="ECO:0000256" key="4">
    <source>
        <dbReference type="ARBA" id="ARBA00022763"/>
    </source>
</evidence>
<dbReference type="Gene3D" id="3.40.50.300">
    <property type="entry name" value="P-loop containing nucleotide triphosphate hydrolases"/>
    <property type="match status" value="2"/>
</dbReference>